<dbReference type="SUPFAM" id="SSF55729">
    <property type="entry name" value="Acyl-CoA N-acyltransferases (Nat)"/>
    <property type="match status" value="1"/>
</dbReference>
<accession>A0ABU1TPM5</accession>
<evidence type="ECO:0000259" key="1">
    <source>
        <dbReference type="PROSITE" id="PS51186"/>
    </source>
</evidence>
<dbReference type="Gene3D" id="3.40.630.30">
    <property type="match status" value="1"/>
</dbReference>
<feature type="domain" description="N-acetyltransferase" evidence="1">
    <location>
        <begin position="1"/>
        <end position="163"/>
    </location>
</feature>
<keyword evidence="3" id="KW-1185">Reference proteome</keyword>
<dbReference type="PROSITE" id="PS51186">
    <property type="entry name" value="GNAT"/>
    <property type="match status" value="1"/>
</dbReference>
<evidence type="ECO:0000313" key="2">
    <source>
        <dbReference type="EMBL" id="MDR6967920.1"/>
    </source>
</evidence>
<gene>
    <name evidence="2" type="ORF">J2X31_001934</name>
</gene>
<dbReference type="Proteomes" id="UP001255185">
    <property type="component" value="Unassembled WGS sequence"/>
</dbReference>
<dbReference type="EMBL" id="JAVDVI010000007">
    <property type="protein sequence ID" value="MDR6967920.1"/>
    <property type="molecule type" value="Genomic_DNA"/>
</dbReference>
<comment type="caution">
    <text evidence="2">The sequence shown here is derived from an EMBL/GenBank/DDBJ whole genome shotgun (WGS) entry which is preliminary data.</text>
</comment>
<sequence length="163" mass="18494">MQIQKATQADIDVILTIIDEARSIMRENGNTTQWTNGYPSEKTILEDINNEQAFVCLFNDKIVGYFCFMQGENPDPNYSLIEGNWLNNDPYGVIHRLASGRSVKGIAQKAFDFAFTKTNNVRIDTLHENIPMQNFLNKNGFEYCGVIYVGDGSPRDAFQKVII</sequence>
<protein>
    <recommendedName>
        <fullName evidence="1">N-acetyltransferase domain-containing protein</fullName>
    </recommendedName>
</protein>
<dbReference type="RefSeq" id="WP_310026291.1">
    <property type="nucleotide sequence ID" value="NZ_JAVDVI010000007.1"/>
</dbReference>
<dbReference type="InterPro" id="IPR016181">
    <property type="entry name" value="Acyl_CoA_acyltransferase"/>
</dbReference>
<name>A0ABU1TPM5_9FLAO</name>
<dbReference type="InterPro" id="IPR000182">
    <property type="entry name" value="GNAT_dom"/>
</dbReference>
<evidence type="ECO:0000313" key="3">
    <source>
        <dbReference type="Proteomes" id="UP001255185"/>
    </source>
</evidence>
<reference evidence="2 3" key="1">
    <citation type="submission" date="2023-07" db="EMBL/GenBank/DDBJ databases">
        <title>Sorghum-associated microbial communities from plants grown in Nebraska, USA.</title>
        <authorList>
            <person name="Schachtman D."/>
        </authorList>
    </citation>
    <scope>NUCLEOTIDE SEQUENCE [LARGE SCALE GENOMIC DNA]</scope>
    <source>
        <strain evidence="2 3">3773</strain>
    </source>
</reference>
<proteinExistence type="predicted"/>
<organism evidence="2 3">
    <name type="scientific">Flavobacterium arsenatis</name>
    <dbReference type="NCBI Taxonomy" id="1484332"/>
    <lineage>
        <taxon>Bacteria</taxon>
        <taxon>Pseudomonadati</taxon>
        <taxon>Bacteroidota</taxon>
        <taxon>Flavobacteriia</taxon>
        <taxon>Flavobacteriales</taxon>
        <taxon>Flavobacteriaceae</taxon>
        <taxon>Flavobacterium</taxon>
    </lineage>
</organism>